<dbReference type="PANTHER" id="PTHR14614">
    <property type="entry name" value="HEPATOCELLULAR CARCINOMA-ASSOCIATED ANTIGEN"/>
    <property type="match status" value="1"/>
</dbReference>
<accession>A0A1J8Q7J7</accession>
<reference evidence="1 2" key="1">
    <citation type="submission" date="2016-03" db="EMBL/GenBank/DDBJ databases">
        <title>Comparative genomics of the ectomycorrhizal sister species Rhizopogon vinicolor and Rhizopogon vesiculosus (Basidiomycota: Boletales) reveals a divergence of the mating type B locus.</title>
        <authorList>
            <person name="Mujic A.B."/>
            <person name="Kuo A."/>
            <person name="Tritt A."/>
            <person name="Lipzen A."/>
            <person name="Chen C."/>
            <person name="Johnson J."/>
            <person name="Sharma A."/>
            <person name="Barry K."/>
            <person name="Grigoriev I.V."/>
            <person name="Spatafora J.W."/>
        </authorList>
    </citation>
    <scope>NUCLEOTIDE SEQUENCE [LARGE SCALE GENOMIC DNA]</scope>
    <source>
        <strain evidence="1 2">AM-OR11-056</strain>
    </source>
</reference>
<dbReference type="InterPro" id="IPR019410">
    <property type="entry name" value="Methyltransf_16"/>
</dbReference>
<dbReference type="Gene3D" id="3.40.50.150">
    <property type="entry name" value="Vaccinia Virus protein VP39"/>
    <property type="match status" value="1"/>
</dbReference>
<gene>
    <name evidence="1" type="ORF">AZE42_06010</name>
</gene>
<keyword evidence="2" id="KW-1185">Reference proteome</keyword>
<dbReference type="SUPFAM" id="SSF53335">
    <property type="entry name" value="S-adenosyl-L-methionine-dependent methyltransferases"/>
    <property type="match status" value="1"/>
</dbReference>
<dbReference type="GO" id="GO:0005737">
    <property type="term" value="C:cytoplasm"/>
    <property type="evidence" value="ECO:0007669"/>
    <property type="project" value="TreeGrafter"/>
</dbReference>
<proteinExistence type="predicted"/>
<sequence length="292" mass="32776">MTPNGVKQGWNSADIITRDITEDDPEEILSSSLQTLYDYTPITHSAPGAIFTYTVKCDGGGSEIISLQTPDTQASNWSLHASSIWVSSLHIADHIEDLQLDRFKDLDRLHVLELGAGAGLPSIMIARTTPNAAVVVSDYPDENLICTLSDNVRRNRTSERCWAIPYAWGNDISPLLAPLRRQNPEGSTLFDIIVAADTLWNPELHVQFIKTLCMCLNQSPDARIHLVAGLHTGRYTLQSFLDVAMTHGLQVERAVEREVTGGIQRSWDVTRAESEDERERRRWVVWMILKWA</sequence>
<dbReference type="OrthoDB" id="407325at2759"/>
<evidence type="ECO:0000313" key="1">
    <source>
        <dbReference type="EMBL" id="OJA16623.1"/>
    </source>
</evidence>
<dbReference type="PANTHER" id="PTHR14614:SF104">
    <property type="entry name" value="N-METHYLTRANSFERASE, PUTATIVE (AFU_ORTHOLOGUE AFUA_1G17750)-RELATED"/>
    <property type="match status" value="1"/>
</dbReference>
<evidence type="ECO:0000313" key="2">
    <source>
        <dbReference type="Proteomes" id="UP000183567"/>
    </source>
</evidence>
<dbReference type="Pfam" id="PF10294">
    <property type="entry name" value="Methyltransf_16"/>
    <property type="match status" value="1"/>
</dbReference>
<dbReference type="GO" id="GO:0008757">
    <property type="term" value="F:S-adenosylmethionine-dependent methyltransferase activity"/>
    <property type="evidence" value="ECO:0007669"/>
    <property type="project" value="UniProtKB-ARBA"/>
</dbReference>
<dbReference type="Proteomes" id="UP000183567">
    <property type="component" value="Unassembled WGS sequence"/>
</dbReference>
<protein>
    <submittedName>
        <fullName evidence="1">Uncharacterized protein</fullName>
    </submittedName>
</protein>
<name>A0A1J8Q7J7_9AGAM</name>
<dbReference type="AlphaFoldDB" id="A0A1J8Q7J7"/>
<comment type="caution">
    <text evidence="1">The sequence shown here is derived from an EMBL/GenBank/DDBJ whole genome shotgun (WGS) entry which is preliminary data.</text>
</comment>
<dbReference type="STRING" id="180088.A0A1J8Q7J7"/>
<dbReference type="EMBL" id="LVVM01002480">
    <property type="protein sequence ID" value="OJA16623.1"/>
    <property type="molecule type" value="Genomic_DNA"/>
</dbReference>
<organism evidence="1 2">
    <name type="scientific">Rhizopogon vesiculosus</name>
    <dbReference type="NCBI Taxonomy" id="180088"/>
    <lineage>
        <taxon>Eukaryota</taxon>
        <taxon>Fungi</taxon>
        <taxon>Dikarya</taxon>
        <taxon>Basidiomycota</taxon>
        <taxon>Agaricomycotina</taxon>
        <taxon>Agaricomycetes</taxon>
        <taxon>Agaricomycetidae</taxon>
        <taxon>Boletales</taxon>
        <taxon>Suillineae</taxon>
        <taxon>Rhizopogonaceae</taxon>
        <taxon>Rhizopogon</taxon>
    </lineage>
</organism>
<dbReference type="InterPro" id="IPR029063">
    <property type="entry name" value="SAM-dependent_MTases_sf"/>
</dbReference>